<dbReference type="GO" id="GO:0004806">
    <property type="term" value="F:triacylglycerol lipase activity"/>
    <property type="evidence" value="ECO:0007669"/>
    <property type="project" value="UniProtKB-EC"/>
</dbReference>
<dbReference type="EMBL" id="BBPA01000022">
    <property type="protein sequence ID" value="GAL92583.1"/>
    <property type="molecule type" value="Genomic_DNA"/>
</dbReference>
<dbReference type="EC" id="3.1.1.3" evidence="1"/>
<keyword evidence="1" id="KW-0378">Hydrolase</keyword>
<name>A0A0A1VT00_MICAE</name>
<evidence type="ECO:0000313" key="1">
    <source>
        <dbReference type="EMBL" id="GAL92583.1"/>
    </source>
</evidence>
<dbReference type="Gene3D" id="3.40.50.1820">
    <property type="entry name" value="alpha/beta hydrolase"/>
    <property type="match status" value="1"/>
</dbReference>
<protein>
    <submittedName>
        <fullName evidence="1">Lipase</fullName>
        <ecNumber evidence="1">3.1.1.3</ecNumber>
    </submittedName>
</protein>
<dbReference type="Pfam" id="PF02089">
    <property type="entry name" value="Palm_thioest"/>
    <property type="match status" value="1"/>
</dbReference>
<reference evidence="2" key="1">
    <citation type="journal article" date="2015" name="Genome">
        <title>Whole Genome Sequence of the Non-Microcystin-Producing Microcystis aeruginosa Strain NIES-44.</title>
        <authorList>
            <person name="Okano K."/>
            <person name="Miyata N."/>
            <person name="Ozaki Y."/>
        </authorList>
    </citation>
    <scope>NUCLEOTIDE SEQUENCE [LARGE SCALE GENOMIC DNA]</scope>
    <source>
        <strain evidence="2">NIES-44</strain>
    </source>
</reference>
<evidence type="ECO:0000313" key="2">
    <source>
        <dbReference type="Proteomes" id="UP000030321"/>
    </source>
</evidence>
<dbReference type="PANTHER" id="PTHR37946:SF1">
    <property type="entry name" value="SLL1969 PROTEIN"/>
    <property type="match status" value="1"/>
</dbReference>
<gene>
    <name evidence="1" type="ORF">N44_01141</name>
</gene>
<dbReference type="RefSeq" id="WP_002800639.1">
    <property type="nucleotide sequence ID" value="NZ_BBPA01000022.1"/>
</dbReference>
<dbReference type="SUPFAM" id="SSF53474">
    <property type="entry name" value="alpha/beta-Hydrolases"/>
    <property type="match status" value="1"/>
</dbReference>
<sequence length="192" mass="21867">MNPVVLVHGFLDTTAVFKPMSEYLNYHGWQVHSFNLIPNHGYEKLEVLAGQVDNYIEKNFAKEQKVDLIGFSMGGLITRYYLQRLGGVARVQRYLNISAPNRGTLTAYSLPLDGIRQMQPGSQFLEDLNQDCQQILNKIKTTIIWTPYDLMIFPAHSSRLSVGKEISIPVLLHAWMVKDSKVLTTIKETLLE</sequence>
<accession>A0A0A1VT00</accession>
<comment type="caution">
    <text evidence="1">The sequence shown here is derived from an EMBL/GenBank/DDBJ whole genome shotgun (WGS) entry which is preliminary data.</text>
</comment>
<dbReference type="Proteomes" id="UP000030321">
    <property type="component" value="Unassembled WGS sequence"/>
</dbReference>
<dbReference type="InterPro" id="IPR029058">
    <property type="entry name" value="AB_hydrolase_fold"/>
</dbReference>
<dbReference type="AlphaFoldDB" id="A0A0A1VT00"/>
<dbReference type="PANTHER" id="PTHR37946">
    <property type="entry name" value="SLL1969 PROTEIN"/>
    <property type="match status" value="1"/>
</dbReference>
<organism evidence="1 2">
    <name type="scientific">Microcystis aeruginosa NIES-44</name>
    <dbReference type="NCBI Taxonomy" id="449439"/>
    <lineage>
        <taxon>Bacteria</taxon>
        <taxon>Bacillati</taxon>
        <taxon>Cyanobacteriota</taxon>
        <taxon>Cyanophyceae</taxon>
        <taxon>Oscillatoriophycideae</taxon>
        <taxon>Chroococcales</taxon>
        <taxon>Microcystaceae</taxon>
        <taxon>Microcystis</taxon>
    </lineage>
</organism>
<proteinExistence type="predicted"/>